<protein>
    <recommendedName>
        <fullName evidence="12">Cysteine--tRNA ligase</fullName>
        <ecNumber evidence="12">6.1.1.16</ecNumber>
    </recommendedName>
    <alternativeName>
        <fullName evidence="12">Cysteinyl-tRNA synthetase</fullName>
        <shortName evidence="12">CysRS</shortName>
    </alternativeName>
</protein>
<dbReference type="InterPro" id="IPR014729">
    <property type="entry name" value="Rossmann-like_a/b/a_fold"/>
</dbReference>
<comment type="catalytic activity">
    <reaction evidence="12">
        <text>tRNA(Cys) + L-cysteine + ATP = L-cysteinyl-tRNA(Cys) + AMP + diphosphate</text>
        <dbReference type="Rhea" id="RHEA:17773"/>
        <dbReference type="Rhea" id="RHEA-COMP:9661"/>
        <dbReference type="Rhea" id="RHEA-COMP:9679"/>
        <dbReference type="ChEBI" id="CHEBI:30616"/>
        <dbReference type="ChEBI" id="CHEBI:33019"/>
        <dbReference type="ChEBI" id="CHEBI:35235"/>
        <dbReference type="ChEBI" id="CHEBI:78442"/>
        <dbReference type="ChEBI" id="CHEBI:78517"/>
        <dbReference type="ChEBI" id="CHEBI:456215"/>
        <dbReference type="EC" id="6.1.1.16"/>
    </reaction>
</comment>
<dbReference type="GO" id="GO:0008270">
    <property type="term" value="F:zinc ion binding"/>
    <property type="evidence" value="ECO:0007669"/>
    <property type="project" value="UniProtKB-UniRule"/>
</dbReference>
<comment type="similarity">
    <text evidence="2 12">Belongs to the class-I aminoacyl-tRNA synthetase family.</text>
</comment>
<comment type="cofactor">
    <cofactor evidence="12">
        <name>Zn(2+)</name>
        <dbReference type="ChEBI" id="CHEBI:29105"/>
    </cofactor>
    <text evidence="12">Binds 1 zinc ion per subunit.</text>
</comment>
<evidence type="ECO:0000256" key="7">
    <source>
        <dbReference type="ARBA" id="ARBA00022741"/>
    </source>
</evidence>
<accession>A0A6J4P325</accession>
<keyword evidence="6 12" id="KW-0479">Metal-binding</keyword>
<dbReference type="CDD" id="cd00672">
    <property type="entry name" value="CysRS_core"/>
    <property type="match status" value="1"/>
</dbReference>
<reference evidence="15" key="1">
    <citation type="submission" date="2020-02" db="EMBL/GenBank/DDBJ databases">
        <authorList>
            <person name="Meier V. D."/>
        </authorList>
    </citation>
    <scope>NUCLEOTIDE SEQUENCE</scope>
    <source>
        <strain evidence="15">AVDCRST_MAG74</strain>
    </source>
</reference>
<feature type="binding site" evidence="12">
    <location>
        <position position="212"/>
    </location>
    <ligand>
        <name>Zn(2+)</name>
        <dbReference type="ChEBI" id="CHEBI:29105"/>
    </ligand>
</feature>
<dbReference type="EMBL" id="CADCUR010000162">
    <property type="protein sequence ID" value="CAA9404831.1"/>
    <property type="molecule type" value="Genomic_DNA"/>
</dbReference>
<organism evidence="15">
    <name type="scientific">uncultured Pyrinomonadaceae bacterium</name>
    <dbReference type="NCBI Taxonomy" id="2283094"/>
    <lineage>
        <taxon>Bacteria</taxon>
        <taxon>Pseudomonadati</taxon>
        <taxon>Acidobacteriota</taxon>
        <taxon>Blastocatellia</taxon>
        <taxon>Blastocatellales</taxon>
        <taxon>Pyrinomonadaceae</taxon>
        <taxon>environmental samples</taxon>
    </lineage>
</organism>
<evidence type="ECO:0000256" key="6">
    <source>
        <dbReference type="ARBA" id="ARBA00022723"/>
    </source>
</evidence>
<dbReference type="InterPro" id="IPR032678">
    <property type="entry name" value="tRNA-synt_1_cat_dom"/>
</dbReference>
<dbReference type="HAMAP" id="MF_00041">
    <property type="entry name" value="Cys_tRNA_synth"/>
    <property type="match status" value="1"/>
</dbReference>
<dbReference type="SUPFAM" id="SSF47323">
    <property type="entry name" value="Anticodon-binding domain of a subclass of class I aminoacyl-tRNA synthetases"/>
    <property type="match status" value="1"/>
</dbReference>
<keyword evidence="9 12" id="KW-0067">ATP-binding</keyword>
<dbReference type="GO" id="GO:0005829">
    <property type="term" value="C:cytosol"/>
    <property type="evidence" value="ECO:0007669"/>
    <property type="project" value="TreeGrafter"/>
</dbReference>
<evidence type="ECO:0000256" key="9">
    <source>
        <dbReference type="ARBA" id="ARBA00022840"/>
    </source>
</evidence>
<dbReference type="PANTHER" id="PTHR10890">
    <property type="entry name" value="CYSTEINYL-TRNA SYNTHETASE"/>
    <property type="match status" value="1"/>
</dbReference>
<dbReference type="Gene3D" id="1.20.120.1910">
    <property type="entry name" value="Cysteine-tRNA ligase, C-terminal anti-codon recognition domain"/>
    <property type="match status" value="1"/>
</dbReference>
<dbReference type="GO" id="GO:0006423">
    <property type="term" value="P:cysteinyl-tRNA aminoacylation"/>
    <property type="evidence" value="ECO:0007669"/>
    <property type="project" value="UniProtKB-UniRule"/>
</dbReference>
<evidence type="ECO:0000256" key="8">
    <source>
        <dbReference type="ARBA" id="ARBA00022833"/>
    </source>
</evidence>
<dbReference type="SUPFAM" id="SSF52374">
    <property type="entry name" value="Nucleotidylyl transferase"/>
    <property type="match status" value="1"/>
</dbReference>
<dbReference type="EC" id="6.1.1.16" evidence="12"/>
<dbReference type="GO" id="GO:0005524">
    <property type="term" value="F:ATP binding"/>
    <property type="evidence" value="ECO:0007669"/>
    <property type="project" value="UniProtKB-UniRule"/>
</dbReference>
<dbReference type="SMART" id="SM00840">
    <property type="entry name" value="DALR_2"/>
    <property type="match status" value="1"/>
</dbReference>
<keyword evidence="4 12" id="KW-0963">Cytoplasm</keyword>
<dbReference type="AlphaFoldDB" id="A0A6J4P325"/>
<dbReference type="Pfam" id="PF23493">
    <property type="entry name" value="CysS_C"/>
    <property type="match status" value="1"/>
</dbReference>
<evidence type="ECO:0000256" key="5">
    <source>
        <dbReference type="ARBA" id="ARBA00022598"/>
    </source>
</evidence>
<keyword evidence="5 12" id="KW-0436">Ligase</keyword>
<dbReference type="NCBIfam" id="TIGR00435">
    <property type="entry name" value="cysS"/>
    <property type="match status" value="1"/>
</dbReference>
<dbReference type="InterPro" id="IPR015803">
    <property type="entry name" value="Cys-tRNA-ligase"/>
</dbReference>
<evidence type="ECO:0000313" key="15">
    <source>
        <dbReference type="EMBL" id="CAA9404831.1"/>
    </source>
</evidence>
<keyword evidence="8 12" id="KW-0862">Zinc</keyword>
<dbReference type="InterPro" id="IPR015273">
    <property type="entry name" value="Cys-tRNA-synt_Ia_DALR"/>
</dbReference>
<dbReference type="InterPro" id="IPR056411">
    <property type="entry name" value="CysS_C"/>
</dbReference>
<keyword evidence="11 12" id="KW-0030">Aminoacyl-tRNA synthetase</keyword>
<evidence type="ECO:0000256" key="11">
    <source>
        <dbReference type="ARBA" id="ARBA00023146"/>
    </source>
</evidence>
<dbReference type="PANTHER" id="PTHR10890:SF3">
    <property type="entry name" value="CYSTEINE--TRNA LIGASE, CYTOPLASMIC"/>
    <property type="match status" value="1"/>
</dbReference>
<comment type="caution">
    <text evidence="12">Lacks conserved residue(s) required for the propagation of feature annotation.</text>
</comment>
<evidence type="ECO:0000256" key="4">
    <source>
        <dbReference type="ARBA" id="ARBA00022490"/>
    </source>
</evidence>
<dbReference type="InterPro" id="IPR024909">
    <property type="entry name" value="Cys-tRNA/MSH_ligase"/>
</dbReference>
<evidence type="ECO:0000256" key="3">
    <source>
        <dbReference type="ARBA" id="ARBA00011245"/>
    </source>
</evidence>
<evidence type="ECO:0000259" key="14">
    <source>
        <dbReference type="SMART" id="SM00840"/>
    </source>
</evidence>
<dbReference type="PRINTS" id="PR00983">
    <property type="entry name" value="TRNASYNTHCYS"/>
</dbReference>
<gene>
    <name evidence="12" type="primary">cysS</name>
    <name evidence="15" type="ORF">AVDCRST_MAG74-1853</name>
</gene>
<feature type="binding site" evidence="12">
    <location>
        <position position="272"/>
    </location>
    <ligand>
        <name>ATP</name>
        <dbReference type="ChEBI" id="CHEBI:30616"/>
    </ligand>
</feature>
<feature type="domain" description="Cysteinyl-tRNA synthetase class Ia DALR" evidence="14">
    <location>
        <begin position="353"/>
        <end position="417"/>
    </location>
</feature>
<evidence type="ECO:0000256" key="10">
    <source>
        <dbReference type="ARBA" id="ARBA00022917"/>
    </source>
</evidence>
<evidence type="ECO:0000256" key="1">
    <source>
        <dbReference type="ARBA" id="ARBA00004496"/>
    </source>
</evidence>
<keyword evidence="10 12" id="KW-0648">Protein biosynthesis</keyword>
<feature type="binding site" evidence="12">
    <location>
        <position position="28"/>
    </location>
    <ligand>
        <name>Zn(2+)</name>
        <dbReference type="ChEBI" id="CHEBI:29105"/>
    </ligand>
</feature>
<evidence type="ECO:0000256" key="12">
    <source>
        <dbReference type="HAMAP-Rule" id="MF_00041"/>
    </source>
</evidence>
<feature type="coiled-coil region" evidence="13">
    <location>
        <begin position="414"/>
        <end position="441"/>
    </location>
</feature>
<dbReference type="Pfam" id="PF01406">
    <property type="entry name" value="tRNA-synt_1e"/>
    <property type="match status" value="1"/>
</dbReference>
<feature type="short sequence motif" description="'HIGH' region" evidence="12">
    <location>
        <begin position="30"/>
        <end position="40"/>
    </location>
</feature>
<dbReference type="Gene3D" id="3.40.50.620">
    <property type="entry name" value="HUPs"/>
    <property type="match status" value="1"/>
</dbReference>
<evidence type="ECO:0000256" key="13">
    <source>
        <dbReference type="SAM" id="Coils"/>
    </source>
</evidence>
<name>A0A6J4P325_9BACT</name>
<feature type="binding site" evidence="12">
    <location>
        <position position="241"/>
    </location>
    <ligand>
        <name>Zn(2+)</name>
        <dbReference type="ChEBI" id="CHEBI:29105"/>
    </ligand>
</feature>
<dbReference type="InterPro" id="IPR009080">
    <property type="entry name" value="tRNAsynth_Ia_anticodon-bd"/>
</dbReference>
<proteinExistence type="inferred from homology"/>
<dbReference type="GO" id="GO:0004817">
    <property type="term" value="F:cysteine-tRNA ligase activity"/>
    <property type="evidence" value="ECO:0007669"/>
    <property type="project" value="UniProtKB-UniRule"/>
</dbReference>
<keyword evidence="13" id="KW-0175">Coiled coil</keyword>
<evidence type="ECO:0000256" key="2">
    <source>
        <dbReference type="ARBA" id="ARBA00005594"/>
    </source>
</evidence>
<comment type="subcellular location">
    <subcellularLocation>
        <location evidence="1 12">Cytoplasm</location>
    </subcellularLocation>
</comment>
<feature type="binding site" evidence="12">
    <location>
        <position position="237"/>
    </location>
    <ligand>
        <name>Zn(2+)</name>
        <dbReference type="ChEBI" id="CHEBI:29105"/>
    </ligand>
</feature>
<dbReference type="Pfam" id="PF09190">
    <property type="entry name" value="DALR_2"/>
    <property type="match status" value="1"/>
</dbReference>
<keyword evidence="7 12" id="KW-0547">Nucleotide-binding</keyword>
<comment type="subunit">
    <text evidence="3 12">Monomer.</text>
</comment>
<sequence>MLKFHNTLSGQLQEFKPLDGNNVRLYICGPTVWSFAHIGNFRTFTFGDVLRRYLKFKGYNLTHVFNLTDVDDRIINEAKAADKTIDEFTAPFIEAFWEDFDALGLERPEITPRATHHIAEMISIIETLLKNGRAYKSNGSIYYRISAFPDYGKLSKINFAGNVSGASGRIDTDKYDKENAQDFALWKLVDADEPTGWDASFGRGRPGWHIECSAMAMKYLSETFDIHAGGVDLKFPHHENEIAQSEGATGKLFAKVWLHSEHLKVEGETMSKSLGNYYTFRDLIAKDYSAVAIRYLLMSVPYHKQLNFTFETLDGAEQTIGRLRDFRKRLQEANLPDGINTDLQGKVGAYLDDFEMAMDDNLNTSIALAALHNLVRETNTAMAHAVACTEDRSVILHAIDKFDQVLGIFGEAKTEMLDAEIENLIEERQAARRNRNFARSDEIRDTLAEQGIILEDTKDGVRWKRK</sequence>